<dbReference type="InterPro" id="IPR036097">
    <property type="entry name" value="HisK_dim/P_sf"/>
</dbReference>
<keyword evidence="8" id="KW-0592">Phosphate transport</keyword>
<evidence type="ECO:0000256" key="17">
    <source>
        <dbReference type="ARBA" id="ARBA00025207"/>
    </source>
</evidence>
<dbReference type="InterPro" id="IPR021766">
    <property type="entry name" value="PhoR_N"/>
</dbReference>
<keyword evidence="10 18" id="KW-0812">Transmembrane</keyword>
<keyword evidence="9" id="KW-0808">Transferase</keyword>
<keyword evidence="6" id="KW-1003">Cell membrane</keyword>
<dbReference type="Gene3D" id="3.30.565.10">
    <property type="entry name" value="Histidine kinase-like ATPase, C-terminal domain"/>
    <property type="match status" value="1"/>
</dbReference>
<dbReference type="CDD" id="cd00082">
    <property type="entry name" value="HisKA"/>
    <property type="match status" value="1"/>
</dbReference>
<keyword evidence="7" id="KW-0597">Phosphoprotein</keyword>
<reference evidence="20" key="1">
    <citation type="submission" date="2021-11" db="EMBL/GenBank/DDBJ databases">
        <title>The complete genome of Massilia sp sp. G4R7.</title>
        <authorList>
            <person name="Liu L."/>
            <person name="Yue J."/>
            <person name="Yuan J."/>
            <person name="Yang F."/>
            <person name="Li L."/>
        </authorList>
    </citation>
    <scope>NUCLEOTIDE SEQUENCE</scope>
    <source>
        <strain evidence="20">G4R7</strain>
    </source>
</reference>
<comment type="function">
    <text evidence="17">Member of the two-component regulatory system PhoR/PhoB involved in the phosphate regulon genes expression. PhoR may function as a membrane-associated protein kinase that phosphorylates PhoB in response to environmental signals.</text>
</comment>
<evidence type="ECO:0000313" key="21">
    <source>
        <dbReference type="Proteomes" id="UP001179361"/>
    </source>
</evidence>
<comment type="caution">
    <text evidence="20">The sequence shown here is derived from an EMBL/GenBank/DDBJ whole genome shotgun (WGS) entry which is preliminary data.</text>
</comment>
<dbReference type="Pfam" id="PF11808">
    <property type="entry name" value="PhoR"/>
    <property type="match status" value="1"/>
</dbReference>
<dbReference type="GO" id="GO:0016301">
    <property type="term" value="F:kinase activity"/>
    <property type="evidence" value="ECO:0007669"/>
    <property type="project" value="UniProtKB-KW"/>
</dbReference>
<dbReference type="EMBL" id="JAJNOC010000002">
    <property type="protein sequence ID" value="MCD2516275.1"/>
    <property type="molecule type" value="Genomic_DNA"/>
</dbReference>
<dbReference type="InterPro" id="IPR036890">
    <property type="entry name" value="HATPase_C_sf"/>
</dbReference>
<gene>
    <name evidence="20" type="primary">phoR</name>
    <name evidence="20" type="ORF">LQ564_08085</name>
</gene>
<dbReference type="SMART" id="SM00388">
    <property type="entry name" value="HisKA"/>
    <property type="match status" value="1"/>
</dbReference>
<evidence type="ECO:0000256" key="13">
    <source>
        <dbReference type="ARBA" id="ARBA00022840"/>
    </source>
</evidence>
<dbReference type="InterPro" id="IPR003594">
    <property type="entry name" value="HATPase_dom"/>
</dbReference>
<dbReference type="Proteomes" id="UP001179361">
    <property type="component" value="Unassembled WGS sequence"/>
</dbReference>
<keyword evidence="5" id="KW-0813">Transport</keyword>
<proteinExistence type="predicted"/>
<protein>
    <recommendedName>
        <fullName evidence="4">Phosphate regulon sensor protein PhoR</fullName>
        <ecNumber evidence="3">2.7.13.3</ecNumber>
    </recommendedName>
</protein>
<keyword evidence="15" id="KW-0902">Two-component regulatory system</keyword>
<evidence type="ECO:0000256" key="8">
    <source>
        <dbReference type="ARBA" id="ARBA00022592"/>
    </source>
</evidence>
<accession>A0ABS8Q6M0</accession>
<dbReference type="Pfam" id="PF00512">
    <property type="entry name" value="HisKA"/>
    <property type="match status" value="1"/>
</dbReference>
<evidence type="ECO:0000256" key="11">
    <source>
        <dbReference type="ARBA" id="ARBA00022741"/>
    </source>
</evidence>
<dbReference type="InterPro" id="IPR014310">
    <property type="entry name" value="Sig_transdc_His_kinase_PhoR"/>
</dbReference>
<dbReference type="PANTHER" id="PTHR45453">
    <property type="entry name" value="PHOSPHATE REGULON SENSOR PROTEIN PHOR"/>
    <property type="match status" value="1"/>
</dbReference>
<keyword evidence="21" id="KW-1185">Reference proteome</keyword>
<dbReference type="SMART" id="SM00387">
    <property type="entry name" value="HATPase_c"/>
    <property type="match status" value="1"/>
</dbReference>
<dbReference type="EC" id="2.7.13.3" evidence="3"/>
<dbReference type="PANTHER" id="PTHR45453:SF1">
    <property type="entry name" value="PHOSPHATE REGULON SENSOR PROTEIN PHOR"/>
    <property type="match status" value="1"/>
</dbReference>
<dbReference type="PROSITE" id="PS50109">
    <property type="entry name" value="HIS_KIN"/>
    <property type="match status" value="1"/>
</dbReference>
<dbReference type="Gene3D" id="1.10.287.130">
    <property type="match status" value="1"/>
</dbReference>
<comment type="catalytic activity">
    <reaction evidence="1">
        <text>ATP + protein L-histidine = ADP + protein N-phospho-L-histidine.</text>
        <dbReference type="EC" id="2.7.13.3"/>
    </reaction>
</comment>
<feature type="transmembrane region" description="Helical" evidence="18">
    <location>
        <begin position="31"/>
        <end position="50"/>
    </location>
</feature>
<dbReference type="InterPro" id="IPR004358">
    <property type="entry name" value="Sig_transdc_His_kin-like_C"/>
</dbReference>
<evidence type="ECO:0000256" key="15">
    <source>
        <dbReference type="ARBA" id="ARBA00023012"/>
    </source>
</evidence>
<feature type="transmembrane region" description="Helical" evidence="18">
    <location>
        <begin position="5"/>
        <end position="25"/>
    </location>
</feature>
<dbReference type="InterPro" id="IPR050351">
    <property type="entry name" value="BphY/WalK/GraS-like"/>
</dbReference>
<evidence type="ECO:0000256" key="14">
    <source>
        <dbReference type="ARBA" id="ARBA00022989"/>
    </source>
</evidence>
<evidence type="ECO:0000256" key="7">
    <source>
        <dbReference type="ARBA" id="ARBA00022553"/>
    </source>
</evidence>
<dbReference type="SUPFAM" id="SSF47384">
    <property type="entry name" value="Homodimeric domain of signal transducing histidine kinase"/>
    <property type="match status" value="1"/>
</dbReference>
<name>A0ABS8Q6M0_9BURK</name>
<dbReference type="Pfam" id="PF02518">
    <property type="entry name" value="HATPase_c"/>
    <property type="match status" value="1"/>
</dbReference>
<evidence type="ECO:0000256" key="5">
    <source>
        <dbReference type="ARBA" id="ARBA00022448"/>
    </source>
</evidence>
<keyword evidence="16 18" id="KW-0472">Membrane</keyword>
<sequence>MSSRVLFWVPAILRLALMFAAAGVVWWMGGFVAGLVFAIGALVVALFVQLRYLHELGEWLVDPHSSRLPDGWGAWTDVFARLYRLRREDERHQAEMAEWLARFREAMQLLPEGVAIMDDVLFLEWCNEAAERHLGLTMARDKGLRVTNLVRHPEFIDYVILGRYEQPLTLSFRGRKLECRIIPFENRRQILVTHDATDTERIEAMRRDFIANASHELRTPLTVIVGFLEIAMSDPGLDVATRTAHLELMTEQAHRMQRLIGDMLTLSRLESDEFPLKRERVDMRAMVESVAAEARALSGGRHEVAVEIDGPDVMGSLEELRSAFANLASNAVRYSPNGGTIRLKWARGADDLQFSVTDCGIGIEPIHISRLTERFYRVDKSRSRETQGTGLGLAIVKHVLIRHGARLTIQSVPGQGSTFTACLPNTTLPG</sequence>
<evidence type="ECO:0000256" key="3">
    <source>
        <dbReference type="ARBA" id="ARBA00012438"/>
    </source>
</evidence>
<dbReference type="InterPro" id="IPR000014">
    <property type="entry name" value="PAS"/>
</dbReference>
<dbReference type="InterPro" id="IPR005467">
    <property type="entry name" value="His_kinase_dom"/>
</dbReference>
<dbReference type="SUPFAM" id="SSF55785">
    <property type="entry name" value="PYP-like sensor domain (PAS domain)"/>
    <property type="match status" value="1"/>
</dbReference>
<dbReference type="SUPFAM" id="SSF55874">
    <property type="entry name" value="ATPase domain of HSP90 chaperone/DNA topoisomerase II/histidine kinase"/>
    <property type="match status" value="1"/>
</dbReference>
<keyword evidence="14 18" id="KW-1133">Transmembrane helix</keyword>
<evidence type="ECO:0000313" key="20">
    <source>
        <dbReference type="EMBL" id="MCD2516275.1"/>
    </source>
</evidence>
<dbReference type="Pfam" id="PF13188">
    <property type="entry name" value="PAS_8"/>
    <property type="match status" value="1"/>
</dbReference>
<evidence type="ECO:0000256" key="1">
    <source>
        <dbReference type="ARBA" id="ARBA00000085"/>
    </source>
</evidence>
<evidence type="ECO:0000259" key="19">
    <source>
        <dbReference type="PROSITE" id="PS50109"/>
    </source>
</evidence>
<evidence type="ECO:0000256" key="2">
    <source>
        <dbReference type="ARBA" id="ARBA00004236"/>
    </source>
</evidence>
<feature type="domain" description="Histidine kinase" evidence="19">
    <location>
        <begin position="212"/>
        <end position="427"/>
    </location>
</feature>
<keyword evidence="12 20" id="KW-0418">Kinase</keyword>
<evidence type="ECO:0000256" key="4">
    <source>
        <dbReference type="ARBA" id="ARBA00019665"/>
    </source>
</evidence>
<evidence type="ECO:0000256" key="16">
    <source>
        <dbReference type="ARBA" id="ARBA00023136"/>
    </source>
</evidence>
<dbReference type="InterPro" id="IPR003661">
    <property type="entry name" value="HisK_dim/P_dom"/>
</dbReference>
<dbReference type="NCBIfam" id="TIGR02966">
    <property type="entry name" value="phoR_proteo"/>
    <property type="match status" value="1"/>
</dbReference>
<evidence type="ECO:0000256" key="6">
    <source>
        <dbReference type="ARBA" id="ARBA00022475"/>
    </source>
</evidence>
<comment type="subcellular location">
    <subcellularLocation>
        <location evidence="2">Cell membrane</location>
    </subcellularLocation>
</comment>
<organism evidence="20 21">
    <name type="scientific">Massilia phyllostachyos</name>
    <dbReference type="NCBI Taxonomy" id="2898585"/>
    <lineage>
        <taxon>Bacteria</taxon>
        <taxon>Pseudomonadati</taxon>
        <taxon>Pseudomonadota</taxon>
        <taxon>Betaproteobacteria</taxon>
        <taxon>Burkholderiales</taxon>
        <taxon>Oxalobacteraceae</taxon>
        <taxon>Telluria group</taxon>
        <taxon>Massilia</taxon>
    </lineage>
</organism>
<evidence type="ECO:0000256" key="9">
    <source>
        <dbReference type="ARBA" id="ARBA00022679"/>
    </source>
</evidence>
<evidence type="ECO:0000256" key="12">
    <source>
        <dbReference type="ARBA" id="ARBA00022777"/>
    </source>
</evidence>
<evidence type="ECO:0000256" key="18">
    <source>
        <dbReference type="SAM" id="Phobius"/>
    </source>
</evidence>
<keyword evidence="13" id="KW-0067">ATP-binding</keyword>
<keyword evidence="11" id="KW-0547">Nucleotide-binding</keyword>
<dbReference type="RefSeq" id="WP_231057599.1">
    <property type="nucleotide sequence ID" value="NZ_JAJNOC010000002.1"/>
</dbReference>
<dbReference type="InterPro" id="IPR035965">
    <property type="entry name" value="PAS-like_dom_sf"/>
</dbReference>
<evidence type="ECO:0000256" key="10">
    <source>
        <dbReference type="ARBA" id="ARBA00022692"/>
    </source>
</evidence>
<dbReference type="PRINTS" id="PR00344">
    <property type="entry name" value="BCTRLSENSOR"/>
</dbReference>